<dbReference type="InterPro" id="IPR008942">
    <property type="entry name" value="ENTH_VHS"/>
</dbReference>
<dbReference type="GO" id="GO:0006396">
    <property type="term" value="P:RNA processing"/>
    <property type="evidence" value="ECO:0007669"/>
    <property type="project" value="InterPro"/>
</dbReference>
<dbReference type="Pfam" id="PF04818">
    <property type="entry name" value="CID"/>
    <property type="match status" value="1"/>
</dbReference>
<dbReference type="PANTHER" id="PTHR12323">
    <property type="entry name" value="SR-RELATED CTD ASSOCIATED FACTOR 6"/>
    <property type="match status" value="1"/>
</dbReference>
<sequence length="594" mass="62832">MAGETSQFFNPWESPPRFTSPPEDTALEKRIAKLAEYCVRNGPSFIGIFKQKQQDNQEYAFLSGGEGAEYWRWVLYCHLYNFPPEHNPSATEDQPMAEAPASTDQGHPDPSGVSAAAEQQPDPEQSVQEPAEHQPLQTELPAEYASSFAQVLAALTGSRESVEASRDWFMQCEAYAGGMAAQLAAHAVQLGSFEAQQPLLYLINAILFAGLGRRRDGAGPEADHIAQEFQPHLQAILSGLRKQAGDNQQAVEAAHADPPWGRAASGTQDAEGAPWQQMHGSFPLPIGHQQMGHQQGPYPGHPAPWSHQPAALMQTHYPSHAPPAFAHPFPAAPMGPLGGHAMSHQYAPPPPAMHAMPPQAAPAWYPPPAAGGPAAPAYPAPPSAAAAAPYAPPPLALAAAAAAAALNKPGAVPERPARPVSPTDPMSFPPGLIPELVRTKLETDPPYSPLSTLEVDRAGLPEPRQPDAYLRSRLDKFYAELKAWRPGTTRADLEDEQRKAAGGDAPAGTGVSGRSRRSGRASDNGGLDKDDGSSKGGLGSSAAGSGMAGLGWSVSGEDEASLTGLDSSFDSFRKQRAGHYRDTLAKAAADAQAR</sequence>
<dbReference type="Pfam" id="PF01805">
    <property type="entry name" value="Surp"/>
    <property type="match status" value="1"/>
</dbReference>
<dbReference type="PROSITE" id="PS50128">
    <property type="entry name" value="SURP"/>
    <property type="match status" value="1"/>
</dbReference>
<feature type="domain" description="SURP motif" evidence="2">
    <location>
        <begin position="30"/>
        <end position="74"/>
    </location>
</feature>
<evidence type="ECO:0000313" key="3">
    <source>
        <dbReference type="EMBL" id="KAK9865267.1"/>
    </source>
</evidence>
<keyword evidence="4" id="KW-1185">Reference proteome</keyword>
<evidence type="ECO:0000259" key="2">
    <source>
        <dbReference type="PROSITE" id="PS50128"/>
    </source>
</evidence>
<dbReference type="Gene3D" id="1.10.10.790">
    <property type="entry name" value="Surp module"/>
    <property type="match status" value="1"/>
</dbReference>
<feature type="region of interest" description="Disordered" evidence="1">
    <location>
        <begin position="244"/>
        <end position="273"/>
    </location>
</feature>
<dbReference type="InterPro" id="IPR000061">
    <property type="entry name" value="Surp"/>
</dbReference>
<dbReference type="GO" id="GO:0048471">
    <property type="term" value="C:perinuclear region of cytoplasm"/>
    <property type="evidence" value="ECO:0007669"/>
    <property type="project" value="TreeGrafter"/>
</dbReference>
<dbReference type="EMBL" id="JALJOV010000265">
    <property type="protein sequence ID" value="KAK9865267.1"/>
    <property type="molecule type" value="Genomic_DNA"/>
</dbReference>
<protein>
    <recommendedName>
        <fullName evidence="2">SURP motif domain-containing protein</fullName>
    </recommendedName>
</protein>
<dbReference type="InterPro" id="IPR056922">
    <property type="entry name" value="SWAP1_C"/>
</dbReference>
<evidence type="ECO:0000313" key="4">
    <source>
        <dbReference type="Proteomes" id="UP001485043"/>
    </source>
</evidence>
<dbReference type="AlphaFoldDB" id="A0AAW1T891"/>
<reference evidence="3 4" key="1">
    <citation type="journal article" date="2024" name="Nat. Commun.">
        <title>Phylogenomics reveals the evolutionary origins of lichenization in chlorophyte algae.</title>
        <authorList>
            <person name="Puginier C."/>
            <person name="Libourel C."/>
            <person name="Otte J."/>
            <person name="Skaloud P."/>
            <person name="Haon M."/>
            <person name="Grisel S."/>
            <person name="Petersen M."/>
            <person name="Berrin J.G."/>
            <person name="Delaux P.M."/>
            <person name="Dal Grande F."/>
            <person name="Keller J."/>
        </authorList>
    </citation>
    <scope>NUCLEOTIDE SEQUENCE [LARGE SCALE GENOMIC DNA]</scope>
    <source>
        <strain evidence="3 4">SAG 2523</strain>
    </source>
</reference>
<gene>
    <name evidence="3" type="ORF">WJX84_009791</name>
</gene>
<dbReference type="SUPFAM" id="SSF109905">
    <property type="entry name" value="Surp module (SWAP domain)"/>
    <property type="match status" value="1"/>
</dbReference>
<dbReference type="PANTHER" id="PTHR12323:SF0">
    <property type="entry name" value="CALCIUM HOMEOSTASIS ENDOPLASMIC RETICULUM PROTEIN"/>
    <property type="match status" value="1"/>
</dbReference>
<dbReference type="GO" id="GO:0003723">
    <property type="term" value="F:RNA binding"/>
    <property type="evidence" value="ECO:0007669"/>
    <property type="project" value="InterPro"/>
</dbReference>
<organism evidence="3 4">
    <name type="scientific">Apatococcus fuscideae</name>
    <dbReference type="NCBI Taxonomy" id="2026836"/>
    <lineage>
        <taxon>Eukaryota</taxon>
        <taxon>Viridiplantae</taxon>
        <taxon>Chlorophyta</taxon>
        <taxon>core chlorophytes</taxon>
        <taxon>Trebouxiophyceae</taxon>
        <taxon>Chlorellales</taxon>
        <taxon>Chlorellaceae</taxon>
        <taxon>Apatococcus</taxon>
    </lineage>
</organism>
<dbReference type="Pfam" id="PF25123">
    <property type="entry name" value="SWAP1_C"/>
    <property type="match status" value="1"/>
</dbReference>
<dbReference type="GO" id="GO:0006874">
    <property type="term" value="P:intracellular calcium ion homeostasis"/>
    <property type="evidence" value="ECO:0007669"/>
    <property type="project" value="TreeGrafter"/>
</dbReference>
<proteinExistence type="predicted"/>
<name>A0AAW1T891_9CHLO</name>
<accession>A0AAW1T891</accession>
<dbReference type="Proteomes" id="UP001485043">
    <property type="component" value="Unassembled WGS sequence"/>
</dbReference>
<comment type="caution">
    <text evidence="3">The sequence shown here is derived from an EMBL/GenBank/DDBJ whole genome shotgun (WGS) entry which is preliminary data.</text>
</comment>
<feature type="region of interest" description="Disordered" evidence="1">
    <location>
        <begin position="1"/>
        <end position="23"/>
    </location>
</feature>
<evidence type="ECO:0000256" key="1">
    <source>
        <dbReference type="SAM" id="MobiDB-lite"/>
    </source>
</evidence>
<feature type="region of interest" description="Disordered" evidence="1">
    <location>
        <begin position="87"/>
        <end position="135"/>
    </location>
</feature>
<dbReference type="SMART" id="SM00648">
    <property type="entry name" value="SWAP"/>
    <property type="match status" value="1"/>
</dbReference>
<dbReference type="InterPro" id="IPR006569">
    <property type="entry name" value="CID_dom"/>
</dbReference>
<dbReference type="InterPro" id="IPR035967">
    <property type="entry name" value="SWAP/Surp_sf"/>
</dbReference>
<feature type="region of interest" description="Disordered" evidence="1">
    <location>
        <begin position="442"/>
        <end position="466"/>
    </location>
</feature>
<feature type="region of interest" description="Disordered" evidence="1">
    <location>
        <begin position="487"/>
        <end position="566"/>
    </location>
</feature>
<dbReference type="Gene3D" id="1.25.40.90">
    <property type="match status" value="1"/>
</dbReference>